<feature type="compositionally biased region" description="Low complexity" evidence="1">
    <location>
        <begin position="9"/>
        <end position="22"/>
    </location>
</feature>
<feature type="compositionally biased region" description="Polar residues" evidence="1">
    <location>
        <begin position="34"/>
        <end position="46"/>
    </location>
</feature>
<name>A0A9P6KWD2_9PLEO</name>
<dbReference type="EMBL" id="WJXW01000001">
    <property type="protein sequence ID" value="KAF9741337.1"/>
    <property type="molecule type" value="Genomic_DNA"/>
</dbReference>
<accession>A0A9P6KWD2</accession>
<comment type="caution">
    <text evidence="2">The sequence shown here is derived from an EMBL/GenBank/DDBJ whole genome shotgun (WGS) entry which is preliminary data.</text>
</comment>
<feature type="compositionally biased region" description="Low complexity" evidence="1">
    <location>
        <begin position="60"/>
        <end position="76"/>
    </location>
</feature>
<evidence type="ECO:0000313" key="3">
    <source>
        <dbReference type="Proteomes" id="UP000756921"/>
    </source>
</evidence>
<feature type="region of interest" description="Disordered" evidence="1">
    <location>
        <begin position="1"/>
        <end position="104"/>
    </location>
</feature>
<dbReference type="AlphaFoldDB" id="A0A9P6KWD2"/>
<sequence length="447" mass="50130">MSTDPPPSRGSSPYLRPRLSLSTVTSIFPRPRGNSKSPHPDNLSTGNSGGWLSPLEPSRSRSSSTSRSIRSISSKSPGKWIRDLKRSRSASINSAAGEDNPPLKREDFKEVEGWFDAFQKYNSLITNQVSGNSNFPAEELSKIQKTICEVEGGRFINDLPEALFDIALLWCPAGEMTRKSVAESSEPSWSWRGWNGPVNFPFDPSSCPDVRRRGEAPVFFKSKITSFVLGPESGPERYTIMNRAISLKLDPISKQRPRIEYPTAGLQLLASEPPKVQSDTLNFTAQKVDASAFEMEQVYDEEKHPLLCTGLIDSQDRPCGVLMDYKKKIAAHQQDGKLHYVLLSVNRRVPSTFSKSSNNISHPSGIPIWKEGRFLKEEEIGDPEDYDDGEWKMYNVMLIQEFEAKTLDDGSIQEAFARRVAVGRIHEDAWNDAMKTVPNKFSKIVLR</sequence>
<organism evidence="2 3">
    <name type="scientific">Paraphaeosphaeria minitans</name>
    <dbReference type="NCBI Taxonomy" id="565426"/>
    <lineage>
        <taxon>Eukaryota</taxon>
        <taxon>Fungi</taxon>
        <taxon>Dikarya</taxon>
        <taxon>Ascomycota</taxon>
        <taxon>Pezizomycotina</taxon>
        <taxon>Dothideomycetes</taxon>
        <taxon>Pleosporomycetidae</taxon>
        <taxon>Pleosporales</taxon>
        <taxon>Massarineae</taxon>
        <taxon>Didymosphaeriaceae</taxon>
        <taxon>Paraphaeosphaeria</taxon>
    </lineage>
</organism>
<evidence type="ECO:0000313" key="2">
    <source>
        <dbReference type="EMBL" id="KAF9741337.1"/>
    </source>
</evidence>
<keyword evidence="3" id="KW-1185">Reference proteome</keyword>
<dbReference type="OrthoDB" id="3830006at2759"/>
<proteinExistence type="predicted"/>
<reference evidence="2" key="1">
    <citation type="journal article" date="2020" name="Mol. Plant Microbe Interact.">
        <title>Genome Sequence of the Biocontrol Agent Coniothyrium minitans strain Conio (IMI 134523).</title>
        <authorList>
            <person name="Patel D."/>
            <person name="Shittu T.A."/>
            <person name="Baroncelli R."/>
            <person name="Muthumeenakshi S."/>
            <person name="Osborne T.H."/>
            <person name="Janganan T.K."/>
            <person name="Sreenivasaprasad S."/>
        </authorList>
    </citation>
    <scope>NUCLEOTIDE SEQUENCE</scope>
    <source>
        <strain evidence="2">Conio</strain>
    </source>
</reference>
<evidence type="ECO:0000256" key="1">
    <source>
        <dbReference type="SAM" id="MobiDB-lite"/>
    </source>
</evidence>
<dbReference type="Proteomes" id="UP000756921">
    <property type="component" value="Unassembled WGS sequence"/>
</dbReference>
<protein>
    <submittedName>
        <fullName evidence="2">Heterokaryon incompatibility protein</fullName>
    </submittedName>
</protein>
<gene>
    <name evidence="2" type="ORF">PMIN01_00876</name>
</gene>